<keyword evidence="2" id="KW-0812">Transmembrane</keyword>
<feature type="transmembrane region" description="Helical" evidence="2">
    <location>
        <begin position="104"/>
        <end position="125"/>
    </location>
</feature>
<comment type="caution">
    <text evidence="3">The sequence shown here is derived from an EMBL/GenBank/DDBJ whole genome shotgun (WGS) entry which is preliminary data.</text>
</comment>
<evidence type="ECO:0000256" key="1">
    <source>
        <dbReference type="SAM" id="MobiDB-lite"/>
    </source>
</evidence>
<dbReference type="OrthoDB" id="10264491at2759"/>
<keyword evidence="2" id="KW-0472">Membrane</keyword>
<keyword evidence="4" id="KW-1185">Reference proteome</keyword>
<feature type="compositionally biased region" description="Acidic residues" evidence="1">
    <location>
        <begin position="67"/>
        <end position="76"/>
    </location>
</feature>
<feature type="region of interest" description="Disordered" evidence="1">
    <location>
        <begin position="131"/>
        <end position="155"/>
    </location>
</feature>
<accession>A0A9K3LFL1</accession>
<reference evidence="3" key="1">
    <citation type="journal article" date="2021" name="Sci. Rep.">
        <title>Diploid genomic architecture of Nitzschia inconspicua, an elite biomass production diatom.</title>
        <authorList>
            <person name="Oliver A."/>
            <person name="Podell S."/>
            <person name="Pinowska A."/>
            <person name="Traller J.C."/>
            <person name="Smith S.R."/>
            <person name="McClure R."/>
            <person name="Beliaev A."/>
            <person name="Bohutskyi P."/>
            <person name="Hill E.A."/>
            <person name="Rabines A."/>
            <person name="Zheng H."/>
            <person name="Allen L.Z."/>
            <person name="Kuo A."/>
            <person name="Grigoriev I.V."/>
            <person name="Allen A.E."/>
            <person name="Hazlebeck D."/>
            <person name="Allen E.E."/>
        </authorList>
    </citation>
    <scope>NUCLEOTIDE SEQUENCE</scope>
    <source>
        <strain evidence="3">Hildebrandi</strain>
    </source>
</reference>
<organism evidence="3 4">
    <name type="scientific">Nitzschia inconspicua</name>
    <dbReference type="NCBI Taxonomy" id="303405"/>
    <lineage>
        <taxon>Eukaryota</taxon>
        <taxon>Sar</taxon>
        <taxon>Stramenopiles</taxon>
        <taxon>Ochrophyta</taxon>
        <taxon>Bacillariophyta</taxon>
        <taxon>Bacillariophyceae</taxon>
        <taxon>Bacillariophycidae</taxon>
        <taxon>Bacillariales</taxon>
        <taxon>Bacillariaceae</taxon>
        <taxon>Nitzschia</taxon>
    </lineage>
</organism>
<sequence length="1123" mass="121508">MRIGSEPSNIQTPDSAFNDEWLSENPLDSAIGGSGGDDGLRLATNSPEYTGPKSLTQKNDPYTISVDTEEDEENPSEESPPKAKTKGQNHYEVSAMQQKRRRRLTIVAATAVLVLLVVIIVSVVVSKNKKNDSSESVESVENPSDTNVTLPNATLTPTNQSEVVDTEDSFVFPYLGNRNGIVTYSTDAGPFTVEIPTLASSTVGVYQDEDEVRDGLSRMALFLMNNAVQRIVGSPGFSTVGFGAGGTGNDWYCDTDQEIAVPASDLNGGDKETSNSGVGNVDAYKTNNQEELVDQADVAKSDGMFIYAAYGSQLLILDPATGKLVLTLNLPSPECRNITYGCTGVNAPEEVDIEGNMTYDESISPSNGTDTDSEVIVATMNASEAPVIPTIPPPNDGGYFTYCPQVKIESILLDTNNSRLALVVSGYGDELAVNENATTPILSDYLATQIRLYSTEPLLENGGGVGLLGVQNINGYYRQGYFMEDNGVVHIVTSSMLNSRHMVVKPLEELQAQMDAVDASNDTEFFKNVRVARSDIVGSFVNKTIAELSITTGYLPRIAPIRLPVHDTSDVRGFEQVLLGEGYANHMIQITSFNIGGDPVTAENNTFGEIEVSQTVQFLPNAYGEVYAEKDMMIITGTAYQFVDSLAASEDMTVLYAYALDDTTTSLFAIGKIPGHLLNRYSLDYHDGLFRAATTKQRWGVDEILSEGPTDNTTSSYDPGSVGGSDGAKNEINVRLLQADGGGNFVFLSACPDVDENATDDCFSNETLAICQEMSERGCSSVIYSIDTCPVALFCMDDLSESKCPLPSLNSTDSCLNAENLQACVDLAIAGCEDIAILESCPYQFSCVSGEADLDSPTTSSTTNQIFVLEPPRKGETEMTIVGNVTLGKPNEVFTAVRFFNSIAYAVTFLRTDPFYAISFQDDPRTPVVLGQLEVSGFSNYMHSINNNNSMILAIGMETDDNGLETGMKLSLFDATNQTSPVETLNYVLSEGSDTWSGSSAQWDFLAFRYVYLTEEEGRIIVPVYYSDEVSGDFFDGFKVFSLSPAGIFPLFDISHNVDNVFIRRLNNISGQTPCTCGYLNDRSFVIGGDIITLKAQSARSHNLDTGAKLWGLNFAGPDFCCV</sequence>
<reference evidence="3" key="2">
    <citation type="submission" date="2021-04" db="EMBL/GenBank/DDBJ databases">
        <authorList>
            <person name="Podell S."/>
        </authorList>
    </citation>
    <scope>NUCLEOTIDE SEQUENCE</scope>
    <source>
        <strain evidence="3">Hildebrandi</strain>
    </source>
</reference>
<feature type="compositionally biased region" description="Polar residues" evidence="1">
    <location>
        <begin position="143"/>
        <end position="155"/>
    </location>
</feature>
<dbReference type="AlphaFoldDB" id="A0A9K3LFL1"/>
<name>A0A9K3LFL1_9STRA</name>
<dbReference type="Proteomes" id="UP000693970">
    <property type="component" value="Unassembled WGS sequence"/>
</dbReference>
<evidence type="ECO:0000313" key="4">
    <source>
        <dbReference type="Proteomes" id="UP000693970"/>
    </source>
</evidence>
<feature type="compositionally biased region" description="Polar residues" evidence="1">
    <location>
        <begin position="43"/>
        <end position="66"/>
    </location>
</feature>
<feature type="compositionally biased region" description="Polar residues" evidence="1">
    <location>
        <begin position="1"/>
        <end position="15"/>
    </location>
</feature>
<protein>
    <submittedName>
        <fullName evidence="3">Beta propeller domain containing protein</fullName>
    </submittedName>
</protein>
<dbReference type="EMBL" id="JAGRRH010000013">
    <property type="protein sequence ID" value="KAG7359971.1"/>
    <property type="molecule type" value="Genomic_DNA"/>
</dbReference>
<gene>
    <name evidence="3" type="ORF">IV203_035069</name>
</gene>
<feature type="region of interest" description="Disordered" evidence="1">
    <location>
        <begin position="1"/>
        <end position="90"/>
    </location>
</feature>
<evidence type="ECO:0000313" key="3">
    <source>
        <dbReference type="EMBL" id="KAG7359971.1"/>
    </source>
</evidence>
<proteinExistence type="predicted"/>
<keyword evidence="2" id="KW-1133">Transmembrane helix</keyword>
<dbReference type="Pfam" id="PF09826">
    <property type="entry name" value="Beta_propel"/>
    <property type="match status" value="3"/>
</dbReference>
<evidence type="ECO:0000256" key="2">
    <source>
        <dbReference type="SAM" id="Phobius"/>
    </source>
</evidence>
<dbReference type="InterPro" id="IPR019198">
    <property type="entry name" value="Beta_propeller_containing"/>
</dbReference>